<dbReference type="PRINTS" id="PR00503">
    <property type="entry name" value="BROMODOMAIN"/>
</dbReference>
<dbReference type="PROSITE" id="PS00633">
    <property type="entry name" value="BROMODOMAIN_1"/>
    <property type="match status" value="1"/>
</dbReference>
<keyword evidence="8 12" id="KW-0103">Bromodomain</keyword>
<dbReference type="Pfam" id="PF15613">
    <property type="entry name" value="WSD"/>
    <property type="match status" value="1"/>
</dbReference>
<evidence type="ECO:0000313" key="20">
    <source>
        <dbReference type="EMBL" id="MBY09346.1"/>
    </source>
</evidence>
<keyword evidence="5" id="KW-0862">Zinc</keyword>
<feature type="region of interest" description="Disordered" evidence="15">
    <location>
        <begin position="748"/>
        <end position="781"/>
    </location>
</feature>
<evidence type="ECO:0000259" key="17">
    <source>
        <dbReference type="PROSITE" id="PS50016"/>
    </source>
</evidence>
<evidence type="ECO:0000256" key="11">
    <source>
        <dbReference type="ARBA" id="ARBA00068253"/>
    </source>
</evidence>
<dbReference type="InterPro" id="IPR011011">
    <property type="entry name" value="Znf_FYVE_PHD"/>
</dbReference>
<evidence type="ECO:0000256" key="9">
    <source>
        <dbReference type="ARBA" id="ARBA00023163"/>
    </source>
</evidence>
<evidence type="ECO:0000256" key="15">
    <source>
        <dbReference type="SAM" id="MobiDB-lite"/>
    </source>
</evidence>
<feature type="domain" description="DDT" evidence="18">
    <location>
        <begin position="366"/>
        <end position="431"/>
    </location>
</feature>
<dbReference type="PANTHER" id="PTHR46510:SF1">
    <property type="entry name" value="BROMODOMAIN ADJACENT TO ZINC FINGER DOMAIN PROTEIN 1A"/>
    <property type="match status" value="1"/>
</dbReference>
<feature type="region of interest" description="Disordered" evidence="15">
    <location>
        <begin position="1431"/>
        <end position="1450"/>
    </location>
</feature>
<evidence type="ECO:0000256" key="1">
    <source>
        <dbReference type="ARBA" id="ARBA00004123"/>
    </source>
</evidence>
<feature type="compositionally biased region" description="Low complexity" evidence="15">
    <location>
        <begin position="1308"/>
        <end position="1319"/>
    </location>
</feature>
<dbReference type="InterPro" id="IPR001965">
    <property type="entry name" value="Znf_PHD"/>
</dbReference>
<dbReference type="SMART" id="SM00571">
    <property type="entry name" value="DDT"/>
    <property type="match status" value="1"/>
</dbReference>
<dbReference type="InterPro" id="IPR047171">
    <property type="entry name" value="BAZ1A"/>
</dbReference>
<feature type="region of interest" description="Disordered" evidence="15">
    <location>
        <begin position="1147"/>
        <end position="1190"/>
    </location>
</feature>
<dbReference type="InterPro" id="IPR013136">
    <property type="entry name" value="WSTF_Acf1_Cbp146"/>
</dbReference>
<feature type="compositionally biased region" description="Basic and acidic residues" evidence="15">
    <location>
        <begin position="1258"/>
        <end position="1267"/>
    </location>
</feature>
<evidence type="ECO:0000256" key="5">
    <source>
        <dbReference type="ARBA" id="ARBA00022833"/>
    </source>
</evidence>
<dbReference type="PROSITE" id="PS01359">
    <property type="entry name" value="ZF_PHD_1"/>
    <property type="match status" value="2"/>
</dbReference>
<dbReference type="Pfam" id="PF00439">
    <property type="entry name" value="Bromodomain"/>
    <property type="match status" value="1"/>
</dbReference>
<dbReference type="PROSITE" id="PS50016">
    <property type="entry name" value="ZF_PHD_2"/>
    <property type="match status" value="2"/>
</dbReference>
<dbReference type="GO" id="GO:0008623">
    <property type="term" value="C:CHRAC"/>
    <property type="evidence" value="ECO:0007669"/>
    <property type="project" value="TreeGrafter"/>
</dbReference>
<feature type="compositionally biased region" description="Basic and acidic residues" evidence="15">
    <location>
        <begin position="264"/>
        <end position="280"/>
    </location>
</feature>
<dbReference type="GO" id="GO:0045740">
    <property type="term" value="P:positive regulation of DNA replication"/>
    <property type="evidence" value="ECO:0007669"/>
    <property type="project" value="TreeGrafter"/>
</dbReference>
<feature type="region of interest" description="Disordered" evidence="15">
    <location>
        <begin position="607"/>
        <end position="660"/>
    </location>
</feature>
<proteinExistence type="predicted"/>
<dbReference type="InterPro" id="IPR001487">
    <property type="entry name" value="Bromodomain"/>
</dbReference>
<keyword evidence="3" id="KW-0479">Metal-binding</keyword>
<dbReference type="Pfam" id="PF10537">
    <property type="entry name" value="WAC_Acf1_DNA_bd"/>
    <property type="match status" value="1"/>
</dbReference>
<accession>A0A2R5LIM5</accession>
<dbReference type="CDD" id="cd15539">
    <property type="entry name" value="PHD1_AIRE"/>
    <property type="match status" value="1"/>
</dbReference>
<dbReference type="PROSITE" id="PS50827">
    <property type="entry name" value="DDT"/>
    <property type="match status" value="1"/>
</dbReference>
<dbReference type="EMBL" id="GGLE01005220">
    <property type="protein sequence ID" value="MBY09346.1"/>
    <property type="molecule type" value="Transcribed_RNA"/>
</dbReference>
<feature type="compositionally biased region" description="Polar residues" evidence="15">
    <location>
        <begin position="136"/>
        <end position="151"/>
    </location>
</feature>
<keyword evidence="2" id="KW-0597">Phosphoprotein</keyword>
<dbReference type="GO" id="GO:0000228">
    <property type="term" value="C:nuclear chromosome"/>
    <property type="evidence" value="ECO:0007669"/>
    <property type="project" value="TreeGrafter"/>
</dbReference>
<dbReference type="GO" id="GO:0003677">
    <property type="term" value="F:DNA binding"/>
    <property type="evidence" value="ECO:0007669"/>
    <property type="project" value="TreeGrafter"/>
</dbReference>
<dbReference type="InterPro" id="IPR019786">
    <property type="entry name" value="Zinc_finger_PHD-type_CS"/>
</dbReference>
<dbReference type="GO" id="GO:0016301">
    <property type="term" value="F:kinase activity"/>
    <property type="evidence" value="ECO:0007669"/>
    <property type="project" value="UniProtKB-KW"/>
</dbReference>
<keyword evidence="9" id="KW-0804">Transcription</keyword>
<dbReference type="InterPro" id="IPR018359">
    <property type="entry name" value="Bromodomain_CS"/>
</dbReference>
<dbReference type="InterPro" id="IPR036427">
    <property type="entry name" value="Bromodomain-like_sf"/>
</dbReference>
<dbReference type="Pfam" id="PF00628">
    <property type="entry name" value="PHD"/>
    <property type="match status" value="2"/>
</dbReference>
<dbReference type="GO" id="GO:0006338">
    <property type="term" value="P:chromatin remodeling"/>
    <property type="evidence" value="ECO:0007669"/>
    <property type="project" value="InterPro"/>
</dbReference>
<reference evidence="20" key="1">
    <citation type="submission" date="2018-03" db="EMBL/GenBank/DDBJ databases">
        <title>The relapsing fever spirochete Borrelia turicatae persists in the highly oxidative environment of its soft-bodied tick vector.</title>
        <authorList>
            <person name="Bourret T.J."/>
            <person name="Boyle W.K."/>
            <person name="Valenzuela J.G."/>
            <person name="Oliveira F."/>
            <person name="Lopez J.E."/>
        </authorList>
    </citation>
    <scope>NUCLEOTIDE SEQUENCE</scope>
    <source>
        <strain evidence="20">Kansas strain/isolate</strain>
        <tissue evidence="20">Salivary glands</tissue>
    </source>
</reference>
<dbReference type="InterPro" id="IPR028941">
    <property type="entry name" value="WHIM2_dom"/>
</dbReference>
<feature type="compositionally biased region" description="Basic and acidic residues" evidence="15">
    <location>
        <begin position="646"/>
        <end position="660"/>
    </location>
</feature>
<dbReference type="SUPFAM" id="SSF57903">
    <property type="entry name" value="FYVE/PHD zinc finger"/>
    <property type="match status" value="2"/>
</dbReference>
<dbReference type="PROSITE" id="PS51136">
    <property type="entry name" value="WAC"/>
    <property type="match status" value="1"/>
</dbReference>
<comment type="subcellular location">
    <subcellularLocation>
        <location evidence="1 14">Nucleus</location>
    </subcellularLocation>
</comment>
<feature type="domain" description="Bromo" evidence="16">
    <location>
        <begin position="1335"/>
        <end position="1405"/>
    </location>
</feature>
<feature type="region of interest" description="Disordered" evidence="15">
    <location>
        <begin position="233"/>
        <end position="286"/>
    </location>
</feature>
<dbReference type="SMART" id="SM00297">
    <property type="entry name" value="BROMO"/>
    <property type="match status" value="1"/>
</dbReference>
<dbReference type="SMART" id="SM00249">
    <property type="entry name" value="PHD"/>
    <property type="match status" value="2"/>
</dbReference>
<keyword evidence="10 14" id="KW-0539">Nucleus</keyword>
<dbReference type="InterPro" id="IPR018501">
    <property type="entry name" value="DDT_dom"/>
</dbReference>
<evidence type="ECO:0000256" key="4">
    <source>
        <dbReference type="ARBA" id="ARBA00022771"/>
    </source>
</evidence>
<dbReference type="InterPro" id="IPR028942">
    <property type="entry name" value="WHIM1_dom"/>
</dbReference>
<dbReference type="Pfam" id="PF15612">
    <property type="entry name" value="WHIM1"/>
    <property type="match status" value="1"/>
</dbReference>
<dbReference type="PANTHER" id="PTHR46510">
    <property type="entry name" value="BROMODOMAIN ADJACENT TO ZINC FINGER DOMAIN PROTEIN 1A"/>
    <property type="match status" value="1"/>
</dbReference>
<evidence type="ECO:0000256" key="14">
    <source>
        <dbReference type="PROSITE-ProRule" id="PRU00475"/>
    </source>
</evidence>
<feature type="compositionally biased region" description="Basic and acidic residues" evidence="15">
    <location>
        <begin position="607"/>
        <end position="634"/>
    </location>
</feature>
<evidence type="ECO:0000256" key="13">
    <source>
        <dbReference type="PROSITE-ProRule" id="PRU00146"/>
    </source>
</evidence>
<sequence length="1450" mass="163076">MPLYGKNPFIRKEPPADLKPDDEVFCCKVTAEVFDNYEEYFARVILCNSLVWTCSVTGKPGLTFQDAQHSEEQAISMLKQFPAGLRKPLLYLATLTRRGRLADLCDDVFSFARDRYFIGETVEVTIKSQKKTCTVTGVSPAQRSKSPSKATSPHKKPLQPLAADKVKYEVQDSTGKTHVASGSDVCRKKNSYTRDKNRIFFRQGIELADDVLVVKESTQKKYSLKQTHFTDIFAGPPPNFSVSPKGKGASAEKGKKAKPSPSKETPKKKEAGTPKKDAAEKQAAAAAAAAKAAEELAKKRDKEMADLFNKKMAEKEERKIKVQQKLEEKKLYAQFMSEWNSPREDLECDDLKELPPLVPLKCSIPQEQFGDLVMVLEFLNLFPEQLDLKDYFASGVTFDLLEQAVKEVDVLGILSDVFQLLLTAILRTQEEEMQVDKRMAEGEESGSEDDAEEDEKFIVGGIPIKKAQKAATAIARRPQQVLGMKLTKVMLDALSLTEVLRLHLGGSGSLNIAKKVYSGWYTQREDPGLWFAAQEPEIMAKLATSSIYDLSAGEKIKLMRVLVEQLLSMETFRSVIEENWMRLKQLKHDVKQLRIAFFREDREAKLKKNKDGAPDAKKDAADGEDKKTENKDNTPESVELNKALLQKKEREDARRKEEFERKEQALRKEIDNLQRFCCLQPIGQDRMHRRYWAFSSLPGLFVEDNDTDKGACLPGGTPLVSCELPKNPSIAFMESFLLKRRGEECATDSAALSDKENKETAAERKPPNDTKSQKLLGDSNPRVARRMSLEAGVNGCVDPKRDLVIVLDKMESNTRENVPSGKAYPFGLCSGLPETCSVHGSSSGGTSWWFCGDKDQLEALIGALNQRGFRESKLRTVLKREAAHYEMLIAKCPKKKLNPDTSWPEEPEVVEEVRKSSRLNNNAAAKPSNLAGIESRLAQVLSFREALLDLEEKVFAGSLGMLKNAEREKWREKLDSLLLAVETKNKDTAEINKLSEELNYAGEVALLSGALVDVSLAIERKFLQPPLGETEEQRKKRKAAELARKSKDDEGEEPPKKTVNVMEVWRDAARKSTSVAQLFLYMSSLERSIAWDRSVLKAYCRICRRRRDPENMLLCDGCDRGHHLYCLRPPLDEIPKGDWYCTTCRPKEKPASPTKRKYIEEDELESEDGDEDMNEEEEEESEEAEDENDDTCNACKKGGTLICCDSCPLSFHMECTNPPLRRVPRGAWSCTKCTKAKSDNVTIRGKGSRTRSQSAAVDSKRYMERQQHALATRKRHSAGNPVIEALKGGKRFKRSSDAASSHSDDTVSSRGSSRRSSQDLPLDFKACDEILQAMVHDADSWPFHCAVSRRSAPDYYDIIKRPMDLGKIRGKLSSMEYRTTKEFVADVYLIFQNCSVYNSAGSPEYAAGSGLLGRFEKLLVEHGLRGFPHSDCFQQEKGTEKRSRRSATRK</sequence>
<feature type="region of interest" description="Disordered" evidence="15">
    <location>
        <begin position="1241"/>
        <end position="1319"/>
    </location>
</feature>
<protein>
    <recommendedName>
        <fullName evidence="11">Bromodomain adjacent to zinc finger domain protein 1A</fullName>
    </recommendedName>
</protein>
<feature type="region of interest" description="Disordered" evidence="15">
    <location>
        <begin position="1028"/>
        <end position="1057"/>
    </location>
</feature>
<keyword evidence="4 13" id="KW-0863">Zinc-finger</keyword>
<keyword evidence="20" id="KW-0808">Transferase</keyword>
<evidence type="ECO:0000256" key="3">
    <source>
        <dbReference type="ARBA" id="ARBA00022723"/>
    </source>
</evidence>
<keyword evidence="20" id="KW-0418">Kinase</keyword>
<dbReference type="GO" id="GO:0008270">
    <property type="term" value="F:zinc ion binding"/>
    <property type="evidence" value="ECO:0007669"/>
    <property type="project" value="UniProtKB-KW"/>
</dbReference>
<dbReference type="GO" id="GO:0031445">
    <property type="term" value="P:regulation of heterochromatin formation"/>
    <property type="evidence" value="ECO:0007669"/>
    <property type="project" value="TreeGrafter"/>
</dbReference>
<dbReference type="InterPro" id="IPR013083">
    <property type="entry name" value="Znf_RING/FYVE/PHD"/>
</dbReference>
<evidence type="ECO:0000256" key="12">
    <source>
        <dbReference type="PROSITE-ProRule" id="PRU00035"/>
    </source>
</evidence>
<evidence type="ECO:0000259" key="19">
    <source>
        <dbReference type="PROSITE" id="PS51136"/>
    </source>
</evidence>
<feature type="compositionally biased region" description="Acidic residues" evidence="15">
    <location>
        <begin position="1160"/>
        <end position="1190"/>
    </location>
</feature>
<feature type="compositionally biased region" description="Basic and acidic residues" evidence="15">
    <location>
        <begin position="1031"/>
        <end position="1056"/>
    </location>
</feature>
<evidence type="ECO:0000256" key="8">
    <source>
        <dbReference type="ARBA" id="ARBA00023117"/>
    </source>
</evidence>
<feature type="domain" description="WAC" evidence="19">
    <location>
        <begin position="22"/>
        <end position="130"/>
    </location>
</feature>
<dbReference type="PROSITE" id="PS50014">
    <property type="entry name" value="BROMODOMAIN_2"/>
    <property type="match status" value="1"/>
</dbReference>
<feature type="domain" description="PHD-type" evidence="17">
    <location>
        <begin position="1189"/>
        <end position="1236"/>
    </location>
</feature>
<feature type="region of interest" description="Disordered" evidence="15">
    <location>
        <begin position="136"/>
        <end position="163"/>
    </location>
</feature>
<feature type="compositionally biased region" description="Basic and acidic residues" evidence="15">
    <location>
        <begin position="753"/>
        <end position="772"/>
    </location>
</feature>
<dbReference type="Gene3D" id="3.30.40.10">
    <property type="entry name" value="Zinc/RING finger domain, C3HC4 (zinc finger)"/>
    <property type="match status" value="2"/>
</dbReference>
<evidence type="ECO:0000259" key="18">
    <source>
        <dbReference type="PROSITE" id="PS50827"/>
    </source>
</evidence>
<dbReference type="Gene3D" id="1.20.920.10">
    <property type="entry name" value="Bromodomain-like"/>
    <property type="match status" value="1"/>
</dbReference>
<evidence type="ECO:0000256" key="7">
    <source>
        <dbReference type="ARBA" id="ARBA00023054"/>
    </source>
</evidence>
<dbReference type="Pfam" id="PF02791">
    <property type="entry name" value="DDT"/>
    <property type="match status" value="1"/>
</dbReference>
<keyword evidence="6" id="KW-0805">Transcription regulation</keyword>
<organism evidence="20">
    <name type="scientific">Ornithodoros turicata</name>
    <dbReference type="NCBI Taxonomy" id="34597"/>
    <lineage>
        <taxon>Eukaryota</taxon>
        <taxon>Metazoa</taxon>
        <taxon>Ecdysozoa</taxon>
        <taxon>Arthropoda</taxon>
        <taxon>Chelicerata</taxon>
        <taxon>Arachnida</taxon>
        <taxon>Acari</taxon>
        <taxon>Parasitiformes</taxon>
        <taxon>Ixodida</taxon>
        <taxon>Ixodoidea</taxon>
        <taxon>Argasidae</taxon>
        <taxon>Ornithodorinae</taxon>
        <taxon>Ornithodoros</taxon>
    </lineage>
</organism>
<dbReference type="GO" id="GO:0006355">
    <property type="term" value="P:regulation of DNA-templated transcription"/>
    <property type="evidence" value="ECO:0007669"/>
    <property type="project" value="TreeGrafter"/>
</dbReference>
<keyword evidence="7" id="KW-0175">Coiled coil</keyword>
<name>A0A2R5LIM5_9ACAR</name>
<evidence type="ECO:0000256" key="2">
    <source>
        <dbReference type="ARBA" id="ARBA00022553"/>
    </source>
</evidence>
<dbReference type="SUPFAM" id="SSF47370">
    <property type="entry name" value="Bromodomain"/>
    <property type="match status" value="1"/>
</dbReference>
<evidence type="ECO:0000256" key="6">
    <source>
        <dbReference type="ARBA" id="ARBA00023015"/>
    </source>
</evidence>
<evidence type="ECO:0000256" key="10">
    <source>
        <dbReference type="ARBA" id="ARBA00023242"/>
    </source>
</evidence>
<dbReference type="InterPro" id="IPR019787">
    <property type="entry name" value="Znf_PHD-finger"/>
</dbReference>
<dbReference type="FunFam" id="3.30.40.10:FF:000300">
    <property type="entry name" value="Bromodomain adjacent to zinc finger domain protein 1A"/>
    <property type="match status" value="1"/>
</dbReference>
<feature type="domain" description="PHD-type" evidence="17">
    <location>
        <begin position="1097"/>
        <end position="1147"/>
    </location>
</feature>
<evidence type="ECO:0000259" key="16">
    <source>
        <dbReference type="PROSITE" id="PS50014"/>
    </source>
</evidence>